<sequence>MERVRFRIEVVRRVAVALYLLAVPVALLGLLPREASIWVPGVLAAAGLGVAAAGLIALRPPSVTLLRVTTPAAVALIGVAVASSGGRISPFLELLVLPLVFAAVVFDRRTALPTLVAFLIVRLAVVVTADTVEQLTPLVIATFMEVAVAVLVAGLAERMVHGFELDRLRARMSSATTPDELGAALAAMVLGDDIVAAAIVTVDEALPTMAEIVASVGHRSAPAGLTTRVVATDSFARAAVLGPVVCVSERHSDDAGARTGFELGYGAQAVLPLRPEGLLLGFLVLSSDRRDAFSARRLASLDARYRALGAAFGSYLVRRERDARLRTALVGATLSRELAAAKDLEELLDVSARRMAELLGTTHAIVLAADPAASHLLRVVASSGAPFGAVVDTRVEPSGAQLAMSRREPVFVPDAPDCAYLNPRLVERLGAESVLLLPLLDGAGARGCFSCAWNEPRMIRQDEIDLARFVAAEVSAAWGRLEAEERLRHQASRDSLTGLLNHAAFHDEVRRALARLARQGGPVALILIDLDHLKHLNDFHGHAAGDAAIRAVADALRATARGEDVVGRLGGDEFAWLLHGSPDDALTAAQRTVAAVGGTDVPGVGALSISAGVAVTAAAMEPEALFELADGALYAAKADGRGTAVLAGRRADRTSLEPTERPVGAGAHEAAGAGDATTASRAVVRDWIGAFRVSGCALSLLVDGGTALQPVAEVWGGGLTPLERPETLTLADHPSTARALEDGATYACSLDSRDADPTEVARLRRRNAGAVLVVPLLVGDRPVGAVELFDSRPRRFSGDEQRLALTLGGYVAAVLDRVVA</sequence>
<reference evidence="4" key="1">
    <citation type="submission" date="2020-02" db="EMBL/GenBank/DDBJ databases">
        <authorList>
            <person name="Meier V. D."/>
        </authorList>
    </citation>
    <scope>NUCLEOTIDE SEQUENCE</scope>
    <source>
        <strain evidence="4">AVDCRST_MAG79</strain>
    </source>
</reference>
<dbReference type="InterPro" id="IPR029787">
    <property type="entry name" value="Nucleotide_cyclase"/>
</dbReference>
<dbReference type="Pfam" id="PF13185">
    <property type="entry name" value="GAF_2"/>
    <property type="match status" value="2"/>
</dbReference>
<dbReference type="CDD" id="cd01949">
    <property type="entry name" value="GGDEF"/>
    <property type="match status" value="1"/>
</dbReference>
<dbReference type="InterPro" id="IPR043128">
    <property type="entry name" value="Rev_trsase/Diguanyl_cyclase"/>
</dbReference>
<dbReference type="AlphaFoldDB" id="A0A6J4TW74"/>
<evidence type="ECO:0000256" key="1">
    <source>
        <dbReference type="SAM" id="MobiDB-lite"/>
    </source>
</evidence>
<dbReference type="GO" id="GO:0043709">
    <property type="term" value="P:cell adhesion involved in single-species biofilm formation"/>
    <property type="evidence" value="ECO:0007669"/>
    <property type="project" value="TreeGrafter"/>
</dbReference>
<feature type="transmembrane region" description="Helical" evidence="2">
    <location>
        <begin position="37"/>
        <end position="58"/>
    </location>
</feature>
<keyword evidence="2" id="KW-0472">Membrane</keyword>
<dbReference type="Pfam" id="PF00990">
    <property type="entry name" value="GGDEF"/>
    <property type="match status" value="1"/>
</dbReference>
<dbReference type="InterPro" id="IPR000160">
    <property type="entry name" value="GGDEF_dom"/>
</dbReference>
<dbReference type="SUPFAM" id="SSF55781">
    <property type="entry name" value="GAF domain-like"/>
    <property type="match status" value="3"/>
</dbReference>
<dbReference type="PANTHER" id="PTHR45138:SF9">
    <property type="entry name" value="DIGUANYLATE CYCLASE DGCM-RELATED"/>
    <property type="match status" value="1"/>
</dbReference>
<dbReference type="PANTHER" id="PTHR45138">
    <property type="entry name" value="REGULATORY COMPONENTS OF SENSORY TRANSDUCTION SYSTEM"/>
    <property type="match status" value="1"/>
</dbReference>
<dbReference type="EMBL" id="CADCWC010000187">
    <property type="protein sequence ID" value="CAA9533599.1"/>
    <property type="molecule type" value="Genomic_DNA"/>
</dbReference>
<dbReference type="SMART" id="SM00267">
    <property type="entry name" value="GGDEF"/>
    <property type="match status" value="1"/>
</dbReference>
<dbReference type="SMART" id="SM00065">
    <property type="entry name" value="GAF"/>
    <property type="match status" value="2"/>
</dbReference>
<feature type="transmembrane region" description="Helical" evidence="2">
    <location>
        <begin position="135"/>
        <end position="160"/>
    </location>
</feature>
<dbReference type="Gene3D" id="3.30.450.40">
    <property type="match status" value="2"/>
</dbReference>
<proteinExistence type="predicted"/>
<evidence type="ECO:0000256" key="2">
    <source>
        <dbReference type="SAM" id="Phobius"/>
    </source>
</evidence>
<dbReference type="NCBIfam" id="TIGR00254">
    <property type="entry name" value="GGDEF"/>
    <property type="match status" value="1"/>
</dbReference>
<organism evidence="4">
    <name type="scientific">uncultured Thermoleophilia bacterium</name>
    <dbReference type="NCBI Taxonomy" id="1497501"/>
    <lineage>
        <taxon>Bacteria</taxon>
        <taxon>Bacillati</taxon>
        <taxon>Actinomycetota</taxon>
        <taxon>Thermoleophilia</taxon>
        <taxon>environmental samples</taxon>
    </lineage>
</organism>
<dbReference type="PROSITE" id="PS50887">
    <property type="entry name" value="GGDEF"/>
    <property type="match status" value="1"/>
</dbReference>
<feature type="transmembrane region" description="Helical" evidence="2">
    <location>
        <begin position="65"/>
        <end position="82"/>
    </location>
</feature>
<dbReference type="GO" id="GO:1902201">
    <property type="term" value="P:negative regulation of bacterial-type flagellum-dependent cell motility"/>
    <property type="evidence" value="ECO:0007669"/>
    <property type="project" value="TreeGrafter"/>
</dbReference>
<dbReference type="GO" id="GO:0052621">
    <property type="term" value="F:diguanylate cyclase activity"/>
    <property type="evidence" value="ECO:0007669"/>
    <property type="project" value="TreeGrafter"/>
</dbReference>
<feature type="compositionally biased region" description="Low complexity" evidence="1">
    <location>
        <begin position="664"/>
        <end position="675"/>
    </location>
</feature>
<dbReference type="SUPFAM" id="SSF55073">
    <property type="entry name" value="Nucleotide cyclase"/>
    <property type="match status" value="1"/>
</dbReference>
<feature type="transmembrane region" description="Helical" evidence="2">
    <location>
        <begin position="111"/>
        <end position="129"/>
    </location>
</feature>
<name>A0A6J4TW74_9ACTN</name>
<dbReference type="InterPro" id="IPR029016">
    <property type="entry name" value="GAF-like_dom_sf"/>
</dbReference>
<dbReference type="InterPro" id="IPR003018">
    <property type="entry name" value="GAF"/>
</dbReference>
<feature type="domain" description="GGDEF" evidence="3">
    <location>
        <begin position="521"/>
        <end position="649"/>
    </location>
</feature>
<dbReference type="Gene3D" id="3.30.70.270">
    <property type="match status" value="1"/>
</dbReference>
<evidence type="ECO:0000313" key="4">
    <source>
        <dbReference type="EMBL" id="CAA9533599.1"/>
    </source>
</evidence>
<feature type="region of interest" description="Disordered" evidence="1">
    <location>
        <begin position="650"/>
        <end position="675"/>
    </location>
</feature>
<protein>
    <submittedName>
        <fullName evidence="4">Diguanylate cyclase/phosphodiesterase (GGDEF &amp; EAL domains) with PAS/PAC sensor(S)</fullName>
    </submittedName>
</protein>
<keyword evidence="2" id="KW-0812">Transmembrane</keyword>
<evidence type="ECO:0000259" key="3">
    <source>
        <dbReference type="PROSITE" id="PS50887"/>
    </source>
</evidence>
<dbReference type="GO" id="GO:0005886">
    <property type="term" value="C:plasma membrane"/>
    <property type="evidence" value="ECO:0007669"/>
    <property type="project" value="TreeGrafter"/>
</dbReference>
<dbReference type="InterPro" id="IPR050469">
    <property type="entry name" value="Diguanylate_Cyclase"/>
</dbReference>
<gene>
    <name evidence="4" type="ORF">AVDCRST_MAG79-1140</name>
</gene>
<keyword evidence="2" id="KW-1133">Transmembrane helix</keyword>
<feature type="transmembrane region" description="Helical" evidence="2">
    <location>
        <begin position="12"/>
        <end position="31"/>
    </location>
</feature>
<accession>A0A6J4TW74</accession>
<feature type="compositionally biased region" description="Basic and acidic residues" evidence="1">
    <location>
        <begin position="650"/>
        <end position="660"/>
    </location>
</feature>